<keyword evidence="2" id="KW-1185">Reference proteome</keyword>
<dbReference type="AlphaFoldDB" id="A0A371FDM7"/>
<sequence length="68" mass="8038">MATEFVACFEASNHEIWLRNFVTSLWMVNDIERPLKIYCDNNSTVLYSNNNRSFTKSKFIDIKNKVDD</sequence>
<organism evidence="1 2">
    <name type="scientific">Mucuna pruriens</name>
    <name type="common">Velvet bean</name>
    <name type="synonym">Dolichos pruriens</name>
    <dbReference type="NCBI Taxonomy" id="157652"/>
    <lineage>
        <taxon>Eukaryota</taxon>
        <taxon>Viridiplantae</taxon>
        <taxon>Streptophyta</taxon>
        <taxon>Embryophyta</taxon>
        <taxon>Tracheophyta</taxon>
        <taxon>Spermatophyta</taxon>
        <taxon>Magnoliopsida</taxon>
        <taxon>eudicotyledons</taxon>
        <taxon>Gunneridae</taxon>
        <taxon>Pentapetalae</taxon>
        <taxon>rosids</taxon>
        <taxon>fabids</taxon>
        <taxon>Fabales</taxon>
        <taxon>Fabaceae</taxon>
        <taxon>Papilionoideae</taxon>
        <taxon>50 kb inversion clade</taxon>
        <taxon>NPAAA clade</taxon>
        <taxon>indigoferoid/millettioid clade</taxon>
        <taxon>Phaseoleae</taxon>
        <taxon>Mucuna</taxon>
    </lineage>
</organism>
<dbReference type="EMBL" id="QJKJ01009590">
    <property type="protein sequence ID" value="RDX76213.1"/>
    <property type="molecule type" value="Genomic_DNA"/>
</dbReference>
<evidence type="ECO:0008006" key="3">
    <source>
        <dbReference type="Google" id="ProtNLM"/>
    </source>
</evidence>
<proteinExistence type="predicted"/>
<protein>
    <recommendedName>
        <fullName evidence="3">Copia protein</fullName>
    </recommendedName>
</protein>
<name>A0A371FDM7_MUCPR</name>
<evidence type="ECO:0000313" key="1">
    <source>
        <dbReference type="EMBL" id="RDX76213.1"/>
    </source>
</evidence>
<gene>
    <name evidence="1" type="ORF">CR513_43821</name>
</gene>
<comment type="caution">
    <text evidence="1">The sequence shown here is derived from an EMBL/GenBank/DDBJ whole genome shotgun (WGS) entry which is preliminary data.</text>
</comment>
<dbReference type="Proteomes" id="UP000257109">
    <property type="component" value="Unassembled WGS sequence"/>
</dbReference>
<dbReference type="OrthoDB" id="1414623at2759"/>
<reference evidence="1" key="1">
    <citation type="submission" date="2018-05" db="EMBL/GenBank/DDBJ databases">
        <title>Draft genome of Mucuna pruriens seed.</title>
        <authorList>
            <person name="Nnadi N.E."/>
            <person name="Vos R."/>
            <person name="Hasami M.H."/>
            <person name="Devisetty U.K."/>
            <person name="Aguiy J.C."/>
        </authorList>
    </citation>
    <scope>NUCLEOTIDE SEQUENCE [LARGE SCALE GENOMIC DNA]</scope>
    <source>
        <strain evidence="1">JCA_2017</strain>
    </source>
</reference>
<evidence type="ECO:0000313" key="2">
    <source>
        <dbReference type="Proteomes" id="UP000257109"/>
    </source>
</evidence>
<accession>A0A371FDM7</accession>
<feature type="non-terminal residue" evidence="1">
    <location>
        <position position="1"/>
    </location>
</feature>